<dbReference type="EMBL" id="CAXIPU020000457">
    <property type="protein sequence ID" value="CAL1672183.1"/>
    <property type="molecule type" value="Genomic_DNA"/>
</dbReference>
<organism evidence="3 4">
    <name type="scientific">Lasius platythorax</name>
    <dbReference type="NCBI Taxonomy" id="488582"/>
    <lineage>
        <taxon>Eukaryota</taxon>
        <taxon>Metazoa</taxon>
        <taxon>Ecdysozoa</taxon>
        <taxon>Arthropoda</taxon>
        <taxon>Hexapoda</taxon>
        <taxon>Insecta</taxon>
        <taxon>Pterygota</taxon>
        <taxon>Neoptera</taxon>
        <taxon>Endopterygota</taxon>
        <taxon>Hymenoptera</taxon>
        <taxon>Apocrita</taxon>
        <taxon>Aculeata</taxon>
        <taxon>Formicoidea</taxon>
        <taxon>Formicidae</taxon>
        <taxon>Formicinae</taxon>
        <taxon>Lasius</taxon>
        <taxon>Lasius</taxon>
    </lineage>
</organism>
<evidence type="ECO:0000256" key="1">
    <source>
        <dbReference type="SAM" id="Coils"/>
    </source>
</evidence>
<gene>
    <name evidence="3" type="ORF">LPLAT_LOCUS5587</name>
</gene>
<reference evidence="3" key="1">
    <citation type="submission" date="2024-04" db="EMBL/GenBank/DDBJ databases">
        <authorList>
            <consortium name="Molecular Ecology Group"/>
        </authorList>
    </citation>
    <scope>NUCLEOTIDE SEQUENCE</scope>
</reference>
<keyword evidence="1" id="KW-0175">Coiled coil</keyword>
<evidence type="ECO:0000256" key="2">
    <source>
        <dbReference type="SAM" id="MobiDB-lite"/>
    </source>
</evidence>
<evidence type="ECO:0000313" key="3">
    <source>
        <dbReference type="EMBL" id="CAL1672183.1"/>
    </source>
</evidence>
<dbReference type="AlphaFoldDB" id="A0AAV2MY15"/>
<keyword evidence="4" id="KW-1185">Reference proteome</keyword>
<feature type="region of interest" description="Disordered" evidence="2">
    <location>
        <begin position="142"/>
        <end position="168"/>
    </location>
</feature>
<comment type="caution">
    <text evidence="3">The sequence shown here is derived from an EMBL/GenBank/DDBJ whole genome shotgun (WGS) entry which is preliminary data.</text>
</comment>
<dbReference type="Proteomes" id="UP001497644">
    <property type="component" value="Unassembled WGS sequence"/>
</dbReference>
<feature type="coiled-coil region" evidence="1">
    <location>
        <begin position="87"/>
        <end position="121"/>
    </location>
</feature>
<feature type="compositionally biased region" description="Basic and acidic residues" evidence="2">
    <location>
        <begin position="142"/>
        <end position="151"/>
    </location>
</feature>
<protein>
    <submittedName>
        <fullName evidence="3">Uncharacterized protein</fullName>
    </submittedName>
</protein>
<accession>A0AAV2MY15</accession>
<dbReference type="SUPFAM" id="SSF161270">
    <property type="entry name" value="PspA lactotransferrin-binding region"/>
    <property type="match status" value="1"/>
</dbReference>
<evidence type="ECO:0000313" key="4">
    <source>
        <dbReference type="Proteomes" id="UP001497644"/>
    </source>
</evidence>
<name>A0AAV2MY15_9HYME</name>
<sequence length="197" mass="21777">MGASALGAMGLNHLKEANTLRGKHGHLNGNISGKIKQKIMRAMSIRNTLVYKAEAAGDPALLIMKNRELSSEIKYLKTQDVIMKKELEETRNLIGNLEKEISELKDKLDDTEEDRRKARVSHPLAQYKLSVLTKKIKDDTVVPETHEREVPRAVAPASSFPDAPVDDFPPLARTSAPLVVEASTGNPDPLVYLETKS</sequence>
<proteinExistence type="predicted"/>